<dbReference type="OrthoDB" id="2636145at2"/>
<name>A0A0M1P0B2_9BACL</name>
<dbReference type="EMBL" id="LIUT01000001">
    <property type="protein sequence ID" value="KOR87886.1"/>
    <property type="molecule type" value="Genomic_DNA"/>
</dbReference>
<dbReference type="Proteomes" id="UP000036932">
    <property type="component" value="Unassembled WGS sequence"/>
</dbReference>
<comment type="caution">
    <text evidence="1">The sequence shown here is derived from an EMBL/GenBank/DDBJ whole genome shotgun (WGS) entry which is preliminary data.</text>
</comment>
<proteinExistence type="predicted"/>
<gene>
    <name evidence="1" type="ORF">AM231_01205</name>
</gene>
<protein>
    <submittedName>
        <fullName evidence="1">Uncharacterized protein</fullName>
    </submittedName>
</protein>
<sequence>MTEEYFDEMRKLGHKDDMRYRMLMRGVKNLLEQRKREKSKLLKAIQHRHRKKDLRAGKWS</sequence>
<dbReference type="RefSeq" id="WP_054400946.1">
    <property type="nucleotide sequence ID" value="NZ_LIUT01000001.1"/>
</dbReference>
<evidence type="ECO:0000313" key="2">
    <source>
        <dbReference type="Proteomes" id="UP000036932"/>
    </source>
</evidence>
<evidence type="ECO:0000313" key="1">
    <source>
        <dbReference type="EMBL" id="KOR87886.1"/>
    </source>
</evidence>
<reference evidence="2" key="1">
    <citation type="submission" date="2015-08" db="EMBL/GenBank/DDBJ databases">
        <title>Genome sequencing project for genomic taxonomy and phylogenomics of Bacillus-like bacteria.</title>
        <authorList>
            <person name="Liu B."/>
            <person name="Wang J."/>
            <person name="Zhu Y."/>
            <person name="Liu G."/>
            <person name="Chen Q."/>
            <person name="Chen Z."/>
            <person name="Lan J."/>
            <person name="Che J."/>
            <person name="Ge C."/>
            <person name="Shi H."/>
            <person name="Pan Z."/>
            <person name="Liu X."/>
        </authorList>
    </citation>
    <scope>NUCLEOTIDE SEQUENCE [LARGE SCALE GENOMIC DNA]</scope>
    <source>
        <strain evidence="2">FJAT-22460</strain>
    </source>
</reference>
<keyword evidence="2" id="KW-1185">Reference proteome</keyword>
<organism evidence="1 2">
    <name type="scientific">Paenibacillus solani</name>
    <dbReference type="NCBI Taxonomy" id="1705565"/>
    <lineage>
        <taxon>Bacteria</taxon>
        <taxon>Bacillati</taxon>
        <taxon>Bacillota</taxon>
        <taxon>Bacilli</taxon>
        <taxon>Bacillales</taxon>
        <taxon>Paenibacillaceae</taxon>
        <taxon>Paenibacillus</taxon>
    </lineage>
</organism>
<dbReference type="PATRIC" id="fig|1705565.3.peg.2087"/>
<accession>A0A0M1P0B2</accession>
<dbReference type="AlphaFoldDB" id="A0A0M1P0B2"/>